<name>A0A4Y8SC25_9SPHI</name>
<reference evidence="1 2" key="1">
    <citation type="journal article" date="2017" name="Int. J. Syst. Evol. Microbiol.">
        <title>Mucilaginibacterpsychrotolerans sp. nov., isolated from peatlands.</title>
        <authorList>
            <person name="Deng Y."/>
            <person name="Shen L."/>
            <person name="Xu B."/>
            <person name="Liu Y."/>
            <person name="Gu Z."/>
            <person name="Liu H."/>
            <person name="Zhou Y."/>
        </authorList>
    </citation>
    <scope>NUCLEOTIDE SEQUENCE [LARGE SCALE GENOMIC DNA]</scope>
    <source>
        <strain evidence="1 2">NH7-4</strain>
    </source>
</reference>
<evidence type="ECO:0000313" key="2">
    <source>
        <dbReference type="Proteomes" id="UP000297540"/>
    </source>
</evidence>
<dbReference type="PANTHER" id="PTHR35532:SF5">
    <property type="entry name" value="CARBOHYDRATE-BINDING DOMAIN-CONTAINING PROTEIN"/>
    <property type="match status" value="1"/>
</dbReference>
<dbReference type="OrthoDB" id="679512at2"/>
<protein>
    <recommendedName>
        <fullName evidence="3">Peptide-N(4)-(N-acetyl-beta-glucosaminyl)asparagine amidase</fullName>
    </recommendedName>
</protein>
<accession>A0A4Y8SC25</accession>
<dbReference type="SUPFAM" id="SSF49785">
    <property type="entry name" value="Galactose-binding domain-like"/>
    <property type="match status" value="1"/>
</dbReference>
<sequence length="674" mass="77682">MKRLYFAVYICLLFSCKGNITGFNPGANDEKDYTEVYERFANPRDSLKLKAAEFLIGNLSAHQADYGEGIKALGDIFSVIDTLYYKNDNIEEYIKNHILDSVLNKKRLSTEGEQNIIADNRKVTPGYLINNIEFAYKAWQDAPWKTQVNFKDFCEYILPYRIRNEQIELWRPQMYQSYSLIMRNSPDTKDIKSVFTFVKGNLETDYKLSGYFGQNYPYTQNFSDALKGRIGACETITSFSVNILRSIGLPVALEYVPHWGNNNNRNHYWVKLIDHAKNNALFSNENGPVSTWGIVDFSSDFSRDRHYFREEEVPAGMYIQYIKTIPKVYRHTFSEDPLLKDINVNVSGEFISPTFNTATLKDVTDEYMNSSVRMVDIPEKFRSYEVAYLCVFDTDGWQPVAISKIDGDKAIFDKVGNYVMYLPAVYKNGIVIPTGSPFYLDSLNIIHELKKAPGGPDNMHLLRKAPLYSYTAYHTEALKGGRFEGSATADFKNPTLLYQIENFPFYMNEIKIAPNQKFRYLRYVAPPGNQFEADNIAEVQFFGINGKKPLTGSYIGTEGSWDRGIDKAFDNNMDTYYENAHFSNGWIGLDLGKAQQLSMIRFCPRNDTNCIIIGSDYELFYWDNSWISLGTQTAKGYFLDFQNAPKNALYWLRCKTGGKEERIFTMKGKNQLWW</sequence>
<dbReference type="AlphaFoldDB" id="A0A4Y8SC25"/>
<dbReference type="Gene3D" id="2.60.120.260">
    <property type="entry name" value="Galactose-binding domain-like"/>
    <property type="match status" value="2"/>
</dbReference>
<dbReference type="RefSeq" id="WP_133232488.1">
    <property type="nucleotide sequence ID" value="NZ_SOZE01000017.1"/>
</dbReference>
<proteinExistence type="predicted"/>
<comment type="caution">
    <text evidence="1">The sequence shown here is derived from an EMBL/GenBank/DDBJ whole genome shotgun (WGS) entry which is preliminary data.</text>
</comment>
<dbReference type="EMBL" id="SOZE01000017">
    <property type="protein sequence ID" value="TFF36140.1"/>
    <property type="molecule type" value="Genomic_DNA"/>
</dbReference>
<dbReference type="PROSITE" id="PS51257">
    <property type="entry name" value="PROKAR_LIPOPROTEIN"/>
    <property type="match status" value="1"/>
</dbReference>
<evidence type="ECO:0008006" key="3">
    <source>
        <dbReference type="Google" id="ProtNLM"/>
    </source>
</evidence>
<keyword evidence="2" id="KW-1185">Reference proteome</keyword>
<dbReference type="SUPFAM" id="SSF54001">
    <property type="entry name" value="Cysteine proteinases"/>
    <property type="match status" value="1"/>
</dbReference>
<dbReference type="PANTHER" id="PTHR35532">
    <property type="entry name" value="SIMILAR TO POLYHYDROXYALKANOATE DEPOLYMERASE"/>
    <property type="match status" value="1"/>
</dbReference>
<gene>
    <name evidence="1" type="ORF">E2R66_16475</name>
</gene>
<dbReference type="InterPro" id="IPR038765">
    <property type="entry name" value="Papain-like_cys_pep_sf"/>
</dbReference>
<dbReference type="InterPro" id="IPR008979">
    <property type="entry name" value="Galactose-bd-like_sf"/>
</dbReference>
<evidence type="ECO:0000313" key="1">
    <source>
        <dbReference type="EMBL" id="TFF36140.1"/>
    </source>
</evidence>
<organism evidence="1 2">
    <name type="scientific">Mucilaginibacter psychrotolerans</name>
    <dbReference type="NCBI Taxonomy" id="1524096"/>
    <lineage>
        <taxon>Bacteria</taxon>
        <taxon>Pseudomonadati</taxon>
        <taxon>Bacteroidota</taxon>
        <taxon>Sphingobacteriia</taxon>
        <taxon>Sphingobacteriales</taxon>
        <taxon>Sphingobacteriaceae</taxon>
        <taxon>Mucilaginibacter</taxon>
    </lineage>
</organism>
<dbReference type="Proteomes" id="UP000297540">
    <property type="component" value="Unassembled WGS sequence"/>
</dbReference>